<dbReference type="Proteomes" id="UP000305674">
    <property type="component" value="Unassembled WGS sequence"/>
</dbReference>
<dbReference type="OrthoDB" id="9780744at2"/>
<feature type="active site" description="Nucleophile" evidence="5">
    <location>
        <position position="88"/>
    </location>
</feature>
<comment type="pathway">
    <text evidence="5">Cofactor biosynthesis; biotin biosynthesis.</text>
</comment>
<feature type="binding site" evidence="5">
    <location>
        <begin position="88"/>
        <end position="89"/>
    </location>
    <ligand>
        <name>substrate</name>
    </ligand>
</feature>
<name>A0A4U1BA04_9GAMM</name>
<feature type="binding site" evidence="5">
    <location>
        <position position="26"/>
    </location>
    <ligand>
        <name>substrate</name>
    </ligand>
</feature>
<dbReference type="GO" id="GO:0005737">
    <property type="term" value="C:cytoplasm"/>
    <property type="evidence" value="ECO:0007669"/>
    <property type="project" value="UniProtKB-SubCell"/>
</dbReference>
<proteinExistence type="inferred from homology"/>
<sequence length="265" mass="28131">MSVSLDESIHLHWQGEGQALLLLHGWGMNGRVFDPFARLLAERGFRVGTVDLPGFGLSAPLEGGLSLEGLGDALLPHLPQGCVLAGWSLGGMVATQLALASPQRVSHLVTLASSPCFRARDGWPGIKPRVLEGFAQALNQDLTGTLERFVALQAMGSASARSDTKAIRALLTEAPEPDPQALAQGLEILRDADQRPALAGVRQPWLRIYGRLDALVPSDSLAPMARLTPESREAVLPKAAHAPFISHPQETADLIQSFLGSAAPA</sequence>
<comment type="catalytic activity">
    <reaction evidence="5">
        <text>6-carboxyhexanoyl-[ACP] methyl ester + H2O = 6-carboxyhexanoyl-[ACP] + methanol + H(+)</text>
        <dbReference type="Rhea" id="RHEA:42700"/>
        <dbReference type="Rhea" id="RHEA-COMP:9955"/>
        <dbReference type="Rhea" id="RHEA-COMP:10186"/>
        <dbReference type="ChEBI" id="CHEBI:15377"/>
        <dbReference type="ChEBI" id="CHEBI:15378"/>
        <dbReference type="ChEBI" id="CHEBI:17790"/>
        <dbReference type="ChEBI" id="CHEBI:78846"/>
        <dbReference type="ChEBI" id="CHEBI:82735"/>
        <dbReference type="EC" id="3.1.1.85"/>
    </reaction>
</comment>
<comment type="function">
    <text evidence="5">The physiological role of BioH is to remove the methyl group introduced by BioC when the pimeloyl moiety is complete. It allows to synthesize pimeloyl-ACP via the fatty acid synthetic pathway through the hydrolysis of the ester bonds of pimeloyl-ACP esters.</text>
</comment>
<keyword evidence="1 5" id="KW-0719">Serine esterase</keyword>
<dbReference type="PANTHER" id="PTHR43194">
    <property type="entry name" value="HYDROLASE ALPHA/BETA FOLD FAMILY"/>
    <property type="match status" value="1"/>
</dbReference>
<dbReference type="PANTHER" id="PTHR43194:SF5">
    <property type="entry name" value="PIMELOYL-[ACYL-CARRIER PROTEIN] METHYL ESTER ESTERASE"/>
    <property type="match status" value="1"/>
</dbReference>
<keyword evidence="2 5" id="KW-0963">Cytoplasm</keyword>
<dbReference type="HAMAP" id="MF_01260">
    <property type="entry name" value="Carboxylester"/>
    <property type="match status" value="1"/>
</dbReference>
<evidence type="ECO:0000256" key="3">
    <source>
        <dbReference type="ARBA" id="ARBA00022756"/>
    </source>
</evidence>
<dbReference type="NCBIfam" id="TIGR01738">
    <property type="entry name" value="bioH"/>
    <property type="match status" value="1"/>
</dbReference>
<dbReference type="AlphaFoldDB" id="A0A4U1BA04"/>
<protein>
    <recommendedName>
        <fullName evidence="5">Pimeloyl-[acyl-carrier protein] methyl ester esterase</fullName>
        <ecNumber evidence="5">3.1.1.85</ecNumber>
    </recommendedName>
    <alternativeName>
        <fullName evidence="5">Biotin synthesis protein BioH</fullName>
    </alternativeName>
    <alternativeName>
        <fullName evidence="5">Carboxylesterase BioH</fullName>
    </alternativeName>
</protein>
<dbReference type="InterPro" id="IPR050228">
    <property type="entry name" value="Carboxylesterase_BioH"/>
</dbReference>
<evidence type="ECO:0000256" key="1">
    <source>
        <dbReference type="ARBA" id="ARBA00022487"/>
    </source>
</evidence>
<evidence type="ECO:0000256" key="4">
    <source>
        <dbReference type="ARBA" id="ARBA00022801"/>
    </source>
</evidence>
<gene>
    <name evidence="5 7" type="primary">bioH</name>
    <name evidence="7" type="ORF">FCL40_15575</name>
</gene>
<evidence type="ECO:0000313" key="7">
    <source>
        <dbReference type="EMBL" id="TKB47629.1"/>
    </source>
</evidence>
<feature type="binding site" evidence="5">
    <location>
        <position position="241"/>
    </location>
    <ligand>
        <name>substrate</name>
    </ligand>
</feature>
<feature type="active site" evidence="5">
    <location>
        <position position="241"/>
    </location>
</feature>
<dbReference type="SUPFAM" id="SSF53474">
    <property type="entry name" value="alpha/beta-Hydrolases"/>
    <property type="match status" value="1"/>
</dbReference>
<dbReference type="GO" id="GO:0090499">
    <property type="term" value="F:pimelyl-[acyl-carrier protein] methyl ester esterase activity"/>
    <property type="evidence" value="ECO:0007669"/>
    <property type="project" value="UniProtKB-EC"/>
</dbReference>
<evidence type="ECO:0000259" key="6">
    <source>
        <dbReference type="Pfam" id="PF00561"/>
    </source>
</evidence>
<keyword evidence="3 5" id="KW-0093">Biotin biosynthesis</keyword>
<comment type="subunit">
    <text evidence="5">Monomer.</text>
</comment>
<feature type="active site" evidence="5">
    <location>
        <position position="213"/>
    </location>
</feature>
<comment type="subcellular location">
    <subcellularLocation>
        <location evidence="5">Cytoplasm</location>
    </subcellularLocation>
</comment>
<dbReference type="GO" id="GO:0009102">
    <property type="term" value="P:biotin biosynthetic process"/>
    <property type="evidence" value="ECO:0007669"/>
    <property type="project" value="UniProtKB-UniRule"/>
</dbReference>
<dbReference type="RefSeq" id="WP_136854220.1">
    <property type="nucleotide sequence ID" value="NZ_SWCI01000013.1"/>
</dbReference>
<feature type="domain" description="AB hydrolase-1" evidence="6">
    <location>
        <begin position="19"/>
        <end position="248"/>
    </location>
</feature>
<dbReference type="UniPathway" id="UPA00078"/>
<keyword evidence="4 5" id="KW-0378">Hydrolase</keyword>
<evidence type="ECO:0000256" key="2">
    <source>
        <dbReference type="ARBA" id="ARBA00022490"/>
    </source>
</evidence>
<accession>A0A4U1BA04</accession>
<dbReference type="InterPro" id="IPR000073">
    <property type="entry name" value="AB_hydrolase_1"/>
</dbReference>
<dbReference type="InterPro" id="IPR029058">
    <property type="entry name" value="AB_hydrolase_fold"/>
</dbReference>
<evidence type="ECO:0000313" key="8">
    <source>
        <dbReference type="Proteomes" id="UP000305674"/>
    </source>
</evidence>
<organism evidence="7 8">
    <name type="scientific">Ferrimonas sediminicola</name>
    <dbReference type="NCBI Taxonomy" id="2569538"/>
    <lineage>
        <taxon>Bacteria</taxon>
        <taxon>Pseudomonadati</taxon>
        <taxon>Pseudomonadota</taxon>
        <taxon>Gammaproteobacteria</taxon>
        <taxon>Alteromonadales</taxon>
        <taxon>Ferrimonadaceae</taxon>
        <taxon>Ferrimonas</taxon>
    </lineage>
</organism>
<keyword evidence="8" id="KW-1185">Reference proteome</keyword>
<evidence type="ECO:0000256" key="5">
    <source>
        <dbReference type="HAMAP-Rule" id="MF_01260"/>
    </source>
</evidence>
<comment type="caution">
    <text evidence="7">The sequence shown here is derived from an EMBL/GenBank/DDBJ whole genome shotgun (WGS) entry which is preliminary data.</text>
</comment>
<dbReference type="Gene3D" id="3.40.50.1820">
    <property type="entry name" value="alpha/beta hydrolase"/>
    <property type="match status" value="1"/>
</dbReference>
<dbReference type="EMBL" id="SWCI01000013">
    <property type="protein sequence ID" value="TKB47629.1"/>
    <property type="molecule type" value="Genomic_DNA"/>
</dbReference>
<dbReference type="EC" id="3.1.1.85" evidence="5"/>
<dbReference type="Pfam" id="PF00561">
    <property type="entry name" value="Abhydrolase_1"/>
    <property type="match status" value="1"/>
</dbReference>
<reference evidence="7 8" key="1">
    <citation type="submission" date="2019-04" db="EMBL/GenBank/DDBJ databases">
        <authorList>
            <person name="Hwang J.C."/>
        </authorList>
    </citation>
    <scope>NUCLEOTIDE SEQUENCE [LARGE SCALE GENOMIC DNA]</scope>
    <source>
        <strain evidence="7 8">IMCC35001</strain>
    </source>
</reference>
<dbReference type="PRINTS" id="PR00111">
    <property type="entry name" value="ABHYDROLASE"/>
</dbReference>
<feature type="binding site" evidence="5">
    <location>
        <begin position="149"/>
        <end position="153"/>
    </location>
    <ligand>
        <name>substrate</name>
    </ligand>
</feature>
<dbReference type="InterPro" id="IPR010076">
    <property type="entry name" value="BioH"/>
</dbReference>
<comment type="similarity">
    <text evidence="5">Belongs to the AB hydrolase superfamily. Carboxylesterase BioH family.</text>
</comment>